<comment type="caution">
    <text evidence="6">The sequence shown here is derived from an EMBL/GenBank/DDBJ whole genome shotgun (WGS) entry which is preliminary data.</text>
</comment>
<evidence type="ECO:0000259" key="3">
    <source>
        <dbReference type="Pfam" id="PF00931"/>
    </source>
</evidence>
<sequence>MKAASSRLKKAMMSVDSVVQLQRFAACAQRPIDSANYRETSSLLTEPKVFGRDKEKETMIENMLAPHGKDQKYGNFSVLPIVGIGGVGKTTLAQSLYNDPRIMRSFMVRAWACASDALNTLDVRKLTIDITLSIDKEGSFNLSMMNDLDKIQQRLIKEISGKKFLIVIDDVWVTSRWEVLIAPLSYGMAGSIVIVTTREQNIGKRLGSMPTVTLTGLEKDLFWDFFVQNAFMGKSPEDHPTLVSIGQDIIAKLHGIPLAAKTVGRLLNKKLDEAHWFSILNSELWELRQAPDDIIPVLKLSYQFFSVHVQRCFSYCSVFPKDHLFTEEELLSTWIAQGFTDIQPGDKSPEHVAQDYLNELLSSSFFQPKDGYYLMHDLLHDLAISVSQDECHVMKNDILLIPSSVRHLCVPYSIETKKKCCYYSLIQIGPQKSECPSDHTLPNNQLQVDKLRTLIFTDFSLFVWGANAIEMALKCSCFTNTRVLVSRYSTEGHQLGAMHSLIHLRYLDLSFSSFGNLPESVCVLYHLQNLNIKGCGNLLHLPKGIVNLIKLRHLIADGRHYLGRIPGIGKMTCLQELDAFYIEKELGHKIIELKELQELRGSLRVHNLDNVENGEEASQAKLKEKRYLTELRFSWDNPSFPSPPDVSADVLESVCPPPFLKRLDIIGYNGTRCPTWFSDNLSLSCLKYLYLRDWLGWESLPPLGHLPHLTRLELINISSVRKAGSDFYGLTQEISFPRLKELLFRSMPNWREWDGTMQRQLFPCLENLTIRDCPSLKFIPVFQLFRLPNRSDKLQHFPTRPHLPFNLHPQELASIPPLRALANLKKLIVMTSPGFAPAWNKLLEDNQKRQSGFTSLLQELHISSTTFLTLPICRNLASLTHLTFSDMEGGAHEVTAFTNNQERALELLTSLQTLVFKNCRNLQILPEMLYRMLKLKELHVVQCNMIESLPDNGLPASLEVLVIDRNSRLDTRCQGAEQHKIAHVREVKYFS</sequence>
<dbReference type="Gene3D" id="3.80.10.10">
    <property type="entry name" value="Ribonuclease Inhibitor"/>
    <property type="match status" value="3"/>
</dbReference>
<dbReference type="InterPro" id="IPR042197">
    <property type="entry name" value="Apaf_helical"/>
</dbReference>
<dbReference type="EMBL" id="JAMFTS010000001">
    <property type="protein sequence ID" value="KAJ4810314.1"/>
    <property type="molecule type" value="Genomic_DNA"/>
</dbReference>
<dbReference type="InterPro" id="IPR032675">
    <property type="entry name" value="LRR_dom_sf"/>
</dbReference>
<evidence type="ECO:0000256" key="2">
    <source>
        <dbReference type="ARBA" id="ARBA00022821"/>
    </source>
</evidence>
<accession>A0AAV8GZ07</accession>
<dbReference type="Pfam" id="PF23559">
    <property type="entry name" value="WHD_DRP"/>
    <property type="match status" value="1"/>
</dbReference>
<dbReference type="Pfam" id="PF00931">
    <property type="entry name" value="NB-ARC"/>
    <property type="match status" value="1"/>
</dbReference>
<evidence type="ECO:0000256" key="1">
    <source>
        <dbReference type="ARBA" id="ARBA00022737"/>
    </source>
</evidence>
<feature type="domain" description="Disease resistance R13L4/SHOC-2-like LRR" evidence="5">
    <location>
        <begin position="467"/>
        <end position="771"/>
    </location>
</feature>
<dbReference type="SUPFAM" id="SSF52058">
    <property type="entry name" value="L domain-like"/>
    <property type="match status" value="2"/>
</dbReference>
<dbReference type="PRINTS" id="PR00364">
    <property type="entry name" value="DISEASERSIST"/>
</dbReference>
<dbReference type="InterPro" id="IPR002182">
    <property type="entry name" value="NB-ARC"/>
</dbReference>
<dbReference type="InterPro" id="IPR036388">
    <property type="entry name" value="WH-like_DNA-bd_sf"/>
</dbReference>
<reference evidence="6" key="1">
    <citation type="submission" date="2022-08" db="EMBL/GenBank/DDBJ databases">
        <authorList>
            <person name="Marques A."/>
        </authorList>
    </citation>
    <scope>NUCLEOTIDE SEQUENCE</scope>
    <source>
        <strain evidence="6">RhyPub2mFocal</strain>
        <tissue evidence="6">Leaves</tissue>
    </source>
</reference>
<dbReference type="PANTHER" id="PTHR36766">
    <property type="entry name" value="PLANT BROAD-SPECTRUM MILDEW RESISTANCE PROTEIN RPW8"/>
    <property type="match status" value="1"/>
</dbReference>
<dbReference type="Gene3D" id="1.10.10.10">
    <property type="entry name" value="Winged helix-like DNA-binding domain superfamily/Winged helix DNA-binding domain"/>
    <property type="match status" value="1"/>
</dbReference>
<dbReference type="InterPro" id="IPR058922">
    <property type="entry name" value="WHD_DRP"/>
</dbReference>
<dbReference type="Gene3D" id="3.40.50.300">
    <property type="entry name" value="P-loop containing nucleotide triphosphate hydrolases"/>
    <property type="match status" value="1"/>
</dbReference>
<keyword evidence="1" id="KW-0677">Repeat</keyword>
<dbReference type="GO" id="GO:0006952">
    <property type="term" value="P:defense response"/>
    <property type="evidence" value="ECO:0007669"/>
    <property type="project" value="UniProtKB-KW"/>
</dbReference>
<evidence type="ECO:0000259" key="4">
    <source>
        <dbReference type="Pfam" id="PF23559"/>
    </source>
</evidence>
<organism evidence="6 7">
    <name type="scientific">Rhynchospora pubera</name>
    <dbReference type="NCBI Taxonomy" id="906938"/>
    <lineage>
        <taxon>Eukaryota</taxon>
        <taxon>Viridiplantae</taxon>
        <taxon>Streptophyta</taxon>
        <taxon>Embryophyta</taxon>
        <taxon>Tracheophyta</taxon>
        <taxon>Spermatophyta</taxon>
        <taxon>Magnoliopsida</taxon>
        <taxon>Liliopsida</taxon>
        <taxon>Poales</taxon>
        <taxon>Cyperaceae</taxon>
        <taxon>Cyperoideae</taxon>
        <taxon>Rhynchosporeae</taxon>
        <taxon>Rhynchospora</taxon>
    </lineage>
</organism>
<dbReference type="GO" id="GO:0043531">
    <property type="term" value="F:ADP binding"/>
    <property type="evidence" value="ECO:0007669"/>
    <property type="project" value="InterPro"/>
</dbReference>
<dbReference type="InterPro" id="IPR027417">
    <property type="entry name" value="P-loop_NTPase"/>
</dbReference>
<evidence type="ECO:0000313" key="7">
    <source>
        <dbReference type="Proteomes" id="UP001140206"/>
    </source>
</evidence>
<keyword evidence="7" id="KW-1185">Reference proteome</keyword>
<dbReference type="AlphaFoldDB" id="A0AAV8GZ07"/>
<evidence type="ECO:0000259" key="5">
    <source>
        <dbReference type="Pfam" id="PF23598"/>
    </source>
</evidence>
<dbReference type="Gene3D" id="1.10.8.430">
    <property type="entry name" value="Helical domain of apoptotic protease-activating factors"/>
    <property type="match status" value="1"/>
</dbReference>
<dbReference type="Proteomes" id="UP001140206">
    <property type="component" value="Chromosome 1"/>
</dbReference>
<dbReference type="SUPFAM" id="SSF52540">
    <property type="entry name" value="P-loop containing nucleoside triphosphate hydrolases"/>
    <property type="match status" value="1"/>
</dbReference>
<name>A0AAV8GZ07_9POAL</name>
<evidence type="ECO:0000313" key="6">
    <source>
        <dbReference type="EMBL" id="KAJ4810314.1"/>
    </source>
</evidence>
<proteinExistence type="predicted"/>
<feature type="domain" description="Disease resistance protein winged helix" evidence="4">
    <location>
        <begin position="318"/>
        <end position="383"/>
    </location>
</feature>
<dbReference type="InterPro" id="IPR055414">
    <property type="entry name" value="LRR_R13L4/SHOC2-like"/>
</dbReference>
<feature type="domain" description="NB-ARC" evidence="3">
    <location>
        <begin position="73"/>
        <end position="234"/>
    </location>
</feature>
<gene>
    <name evidence="6" type="ORF">LUZ62_022880</name>
</gene>
<protein>
    <submittedName>
        <fullName evidence="6">Symbiosis-related disease resistance protein</fullName>
    </submittedName>
</protein>
<keyword evidence="2" id="KW-0611">Plant defense</keyword>
<dbReference type="PANTHER" id="PTHR36766:SF70">
    <property type="entry name" value="DISEASE RESISTANCE PROTEIN RGA4"/>
    <property type="match status" value="1"/>
</dbReference>
<dbReference type="Pfam" id="PF23598">
    <property type="entry name" value="LRR_14"/>
    <property type="match status" value="1"/>
</dbReference>